<dbReference type="AlphaFoldDB" id="A0A3P9HYT1"/>
<reference evidence="1" key="4">
    <citation type="submission" date="2025-09" db="UniProtKB">
        <authorList>
            <consortium name="Ensembl"/>
        </authorList>
    </citation>
    <scope>IDENTIFICATION</scope>
    <source>
        <strain evidence="1">HSOK</strain>
    </source>
</reference>
<reference evidence="1 2" key="2">
    <citation type="submission" date="2017-04" db="EMBL/GenBank/DDBJ databases">
        <title>CpG methylation of centromeres and impact of large insertions on vertebrate speciation.</title>
        <authorList>
            <person name="Ichikawa K."/>
            <person name="Yoshimura J."/>
            <person name="Morishita S."/>
        </authorList>
    </citation>
    <scope>NUCLEOTIDE SEQUENCE</scope>
    <source>
        <strain evidence="1 2">HSOK</strain>
    </source>
</reference>
<evidence type="ECO:0000313" key="2">
    <source>
        <dbReference type="Proteomes" id="UP000265200"/>
    </source>
</evidence>
<proteinExistence type="predicted"/>
<name>A0A3P9HYT1_ORYLA</name>
<protein>
    <submittedName>
        <fullName evidence="1">Uncharacterized protein</fullName>
    </submittedName>
</protein>
<dbReference type="Proteomes" id="UP000265200">
    <property type="component" value="Chromosome 15"/>
</dbReference>
<reference evidence="1" key="3">
    <citation type="submission" date="2025-08" db="UniProtKB">
        <authorList>
            <consortium name="Ensembl"/>
        </authorList>
    </citation>
    <scope>IDENTIFICATION</scope>
    <source>
        <strain evidence="1">HSOK</strain>
    </source>
</reference>
<reference key="1">
    <citation type="journal article" date="2007" name="Nature">
        <title>The medaka draft genome and insights into vertebrate genome evolution.</title>
        <authorList>
            <person name="Kasahara M."/>
            <person name="Naruse K."/>
            <person name="Sasaki S."/>
            <person name="Nakatani Y."/>
            <person name="Qu W."/>
            <person name="Ahsan B."/>
            <person name="Yamada T."/>
            <person name="Nagayasu Y."/>
            <person name="Doi K."/>
            <person name="Kasai Y."/>
            <person name="Jindo T."/>
            <person name="Kobayashi D."/>
            <person name="Shimada A."/>
            <person name="Toyoda A."/>
            <person name="Kuroki Y."/>
            <person name="Fujiyama A."/>
            <person name="Sasaki T."/>
            <person name="Shimizu A."/>
            <person name="Asakawa S."/>
            <person name="Shimizu N."/>
            <person name="Hashimoto S."/>
            <person name="Yang J."/>
            <person name="Lee Y."/>
            <person name="Matsushima K."/>
            <person name="Sugano S."/>
            <person name="Sakaizumi M."/>
            <person name="Narita T."/>
            <person name="Ohishi K."/>
            <person name="Haga S."/>
            <person name="Ohta F."/>
            <person name="Nomoto H."/>
            <person name="Nogata K."/>
            <person name="Morishita T."/>
            <person name="Endo T."/>
            <person name="Shin-I T."/>
            <person name="Takeda H."/>
            <person name="Morishita S."/>
            <person name="Kohara Y."/>
        </authorList>
    </citation>
    <scope>NUCLEOTIDE SEQUENCE [LARGE SCALE GENOMIC DNA]</scope>
    <source>
        <strain>Hd-rR</strain>
    </source>
</reference>
<organism evidence="1 2">
    <name type="scientific">Oryzias latipes</name>
    <name type="common">Japanese rice fish</name>
    <name type="synonym">Japanese killifish</name>
    <dbReference type="NCBI Taxonomy" id="8090"/>
    <lineage>
        <taxon>Eukaryota</taxon>
        <taxon>Metazoa</taxon>
        <taxon>Chordata</taxon>
        <taxon>Craniata</taxon>
        <taxon>Vertebrata</taxon>
        <taxon>Euteleostomi</taxon>
        <taxon>Actinopterygii</taxon>
        <taxon>Neopterygii</taxon>
        <taxon>Teleostei</taxon>
        <taxon>Neoteleostei</taxon>
        <taxon>Acanthomorphata</taxon>
        <taxon>Ovalentaria</taxon>
        <taxon>Atherinomorphae</taxon>
        <taxon>Beloniformes</taxon>
        <taxon>Adrianichthyidae</taxon>
        <taxon>Oryziinae</taxon>
        <taxon>Oryzias</taxon>
    </lineage>
</organism>
<accession>A0A3P9HYT1</accession>
<sequence length="41" mass="4880">TGREVSLPKMESAQEKLRLREECLVNEGVLHLRRKKKFIEQ</sequence>
<dbReference type="Ensembl" id="ENSORLT00015032866.1">
    <property type="protein sequence ID" value="ENSORLP00015012966.1"/>
    <property type="gene ID" value="ENSORLG00015013847.1"/>
</dbReference>
<evidence type="ECO:0000313" key="1">
    <source>
        <dbReference type="Ensembl" id="ENSORLP00015012966.1"/>
    </source>
</evidence>